<dbReference type="Proteomes" id="UP001596227">
    <property type="component" value="Unassembled WGS sequence"/>
</dbReference>
<gene>
    <name evidence="9" type="ORF">ACFQH1_07015</name>
</gene>
<keyword evidence="2" id="KW-0964">Secreted</keyword>
<dbReference type="PROSITE" id="PS50847">
    <property type="entry name" value="GRAM_POS_ANCHORING"/>
    <property type="match status" value="1"/>
</dbReference>
<dbReference type="InterPro" id="IPR019931">
    <property type="entry name" value="LPXTG_anchor"/>
</dbReference>
<dbReference type="Gene3D" id="2.60.40.4300">
    <property type="match status" value="2"/>
</dbReference>
<evidence type="ECO:0000259" key="8">
    <source>
        <dbReference type="PROSITE" id="PS50847"/>
    </source>
</evidence>
<evidence type="ECO:0000256" key="3">
    <source>
        <dbReference type="ARBA" id="ARBA00022729"/>
    </source>
</evidence>
<keyword evidence="3" id="KW-0732">Signal</keyword>
<evidence type="ECO:0000256" key="1">
    <source>
        <dbReference type="ARBA" id="ARBA00022512"/>
    </source>
</evidence>
<accession>A0ABW1UGG0</accession>
<keyword evidence="5" id="KW-0572">Peptidoglycan-anchor</keyword>
<evidence type="ECO:0000313" key="10">
    <source>
        <dbReference type="Proteomes" id="UP001596227"/>
    </source>
</evidence>
<dbReference type="Gene3D" id="3.10.20.320">
    <property type="entry name" value="Putative peptidoglycan bound protein (lpxtg motif)"/>
    <property type="match status" value="1"/>
</dbReference>
<evidence type="ECO:0000256" key="2">
    <source>
        <dbReference type="ARBA" id="ARBA00022525"/>
    </source>
</evidence>
<evidence type="ECO:0000256" key="7">
    <source>
        <dbReference type="SAM" id="Phobius"/>
    </source>
</evidence>
<feature type="compositionally biased region" description="Low complexity" evidence="6">
    <location>
        <begin position="58"/>
        <end position="76"/>
    </location>
</feature>
<keyword evidence="4" id="KW-0677">Repeat</keyword>
<dbReference type="Pfam" id="PF17965">
    <property type="entry name" value="MucBP_2"/>
    <property type="match status" value="1"/>
</dbReference>
<reference evidence="10" key="1">
    <citation type="journal article" date="2019" name="Int. J. Syst. Evol. Microbiol.">
        <title>The Global Catalogue of Microorganisms (GCM) 10K type strain sequencing project: providing services to taxonomists for standard genome sequencing and annotation.</title>
        <authorList>
            <consortium name="The Broad Institute Genomics Platform"/>
            <consortium name="The Broad Institute Genome Sequencing Center for Infectious Disease"/>
            <person name="Wu L."/>
            <person name="Ma J."/>
        </authorList>
    </citation>
    <scope>NUCLEOTIDE SEQUENCE [LARGE SCALE GENOMIC DNA]</scope>
    <source>
        <strain evidence="10">CCM 8934</strain>
    </source>
</reference>
<dbReference type="Gene3D" id="3.10.20.470">
    <property type="match status" value="1"/>
</dbReference>
<comment type="caution">
    <text evidence="9">The sequence shown here is derived from an EMBL/GenBank/DDBJ whole genome shotgun (WGS) entry which is preliminary data.</text>
</comment>
<feature type="region of interest" description="Disordered" evidence="6">
    <location>
        <begin position="52"/>
        <end position="78"/>
    </location>
</feature>
<dbReference type="NCBIfam" id="TIGR01167">
    <property type="entry name" value="LPXTG_anchor"/>
    <property type="match status" value="1"/>
</dbReference>
<evidence type="ECO:0000256" key="5">
    <source>
        <dbReference type="ARBA" id="ARBA00023088"/>
    </source>
</evidence>
<dbReference type="InterPro" id="IPR041495">
    <property type="entry name" value="Mub_B2"/>
</dbReference>
<dbReference type="EMBL" id="JBHSSB010000015">
    <property type="protein sequence ID" value="MFC6294949.1"/>
    <property type="molecule type" value="Genomic_DNA"/>
</dbReference>
<keyword evidence="7" id="KW-1133">Transmembrane helix</keyword>
<protein>
    <submittedName>
        <fullName evidence="9">MucBP domain-containing protein</fullName>
    </submittedName>
</protein>
<keyword evidence="1" id="KW-0134">Cell wall</keyword>
<keyword evidence="10" id="KW-1185">Reference proteome</keyword>
<evidence type="ECO:0000313" key="9">
    <source>
        <dbReference type="EMBL" id="MFC6294949.1"/>
    </source>
</evidence>
<evidence type="ECO:0000256" key="4">
    <source>
        <dbReference type="ARBA" id="ARBA00022737"/>
    </source>
</evidence>
<evidence type="ECO:0000256" key="6">
    <source>
        <dbReference type="SAM" id="MobiDB-lite"/>
    </source>
</evidence>
<organism evidence="9 10">
    <name type="scientific">Lactiplantibacillus daoliensis</name>
    <dbReference type="NCBI Taxonomy" id="2559916"/>
    <lineage>
        <taxon>Bacteria</taxon>
        <taxon>Bacillati</taxon>
        <taxon>Bacillota</taxon>
        <taxon>Bacilli</taxon>
        <taxon>Lactobacillales</taxon>
        <taxon>Lactobacillaceae</taxon>
        <taxon>Lactiplantibacillus</taxon>
    </lineage>
</organism>
<feature type="domain" description="Gram-positive cocci surface proteins LPxTG" evidence="8">
    <location>
        <begin position="694"/>
        <end position="726"/>
    </location>
</feature>
<dbReference type="RefSeq" id="WP_171000269.1">
    <property type="nucleotide sequence ID" value="NZ_BJDH01000002.1"/>
</dbReference>
<proteinExistence type="predicted"/>
<feature type="transmembrane region" description="Helical" evidence="7">
    <location>
        <begin position="26"/>
        <end position="46"/>
    </location>
</feature>
<dbReference type="InterPro" id="IPR041558">
    <property type="entry name" value="MucBP_2"/>
</dbReference>
<keyword evidence="7" id="KW-0472">Membrane</keyword>
<dbReference type="Pfam" id="PF06458">
    <property type="entry name" value="MucBP"/>
    <property type="match status" value="1"/>
</dbReference>
<dbReference type="Pfam" id="PF17966">
    <property type="entry name" value="Muc_B2"/>
    <property type="match status" value="1"/>
</dbReference>
<name>A0ABW1UGG0_9LACO</name>
<dbReference type="InterPro" id="IPR009459">
    <property type="entry name" value="MucBP_dom"/>
</dbReference>
<sequence length="726" mass="77090">MHRQNRKISKRQATQSYKLYKDGKKLVNALVMTGAAFSVVTFSQAVQGQADNSATPQADTSSIATATPATTNQTKTNSVTPVLRDATTGTRTVTTTVLDGDDNNKVISVTSEEMAIGAVIGTLMWQVNHMQEGYTTLGYDGPGKVVAGDGPMQITWTLHHEKKVISAKPIARIIHFNGAPQAIPDVKQSIMAKGSQDVVTGVTTYQLAFDDYDIPKVAGYSVSQDANAGTLTTATSLDDIVGNVTYTADSQTATINYLDGDTQNSLVTSKQVTGVTDGQLVAPTVPTNYEVGSSDLPATFGTSGGTYTVILHHKHVAGTQTVQRKINFTGVNLAPVIQTVQVPTDTDLVTGAVTYTATEMPSYHLPDVPGHVATSAVPAVTITAGQIEDMTVAYVPAKVQATVTVVDQITGKVIQTSDLNGKYGSSADTSQLKATLQAAGYQIVSDDSDGEMLGLASQFTIKVKHAIVTSTDTKTVKRTITYQFADGRQAGQAVTQSVTFERSKTVDRVTGEVTYGDWRIVADGQSQFTAVNTPTLAGYTANQQQVAAITVTGGMTDWTVPVIYQITTSKVVIQHVDENGQKIMPDTILTGDYGSNFAATAPSIRGYDVLGQRATVGTFGQDTAISWIYRVRPTTETTIQDDTLNAGNMEKQLAWQPNATVAGQQTKTTQLTSSDQLSANDGLTMVATKSTTRLPQTNDQANSGLVWLGLSLAGALGAFGIRRRQH</sequence>
<keyword evidence="7" id="KW-0812">Transmembrane</keyword>